<keyword evidence="2" id="KW-0812">Transmembrane</keyword>
<dbReference type="InterPro" id="IPR013952">
    <property type="entry name" value="DUF1776_fun"/>
</dbReference>
<feature type="transmembrane region" description="Helical" evidence="2">
    <location>
        <begin position="94"/>
        <end position="115"/>
    </location>
</feature>
<name>A0A8H5HSY7_9AGAR</name>
<dbReference type="Pfam" id="PF08643">
    <property type="entry name" value="DUF1776"/>
    <property type="match status" value="1"/>
</dbReference>
<keyword evidence="2" id="KW-0472">Membrane</keyword>
<accession>A0A8H5HSY7</accession>
<dbReference type="EMBL" id="JAACJN010000025">
    <property type="protein sequence ID" value="KAF5388945.1"/>
    <property type="molecule type" value="Genomic_DNA"/>
</dbReference>
<evidence type="ECO:0000313" key="3">
    <source>
        <dbReference type="EMBL" id="KAF5388945.1"/>
    </source>
</evidence>
<keyword evidence="2" id="KW-1133">Transmembrane helix</keyword>
<protein>
    <recommendedName>
        <fullName evidence="5">DUF1776-domain-containing protein</fullName>
    </recommendedName>
</protein>
<keyword evidence="4" id="KW-1185">Reference proteome</keyword>
<evidence type="ECO:0000256" key="1">
    <source>
        <dbReference type="SAM" id="MobiDB-lite"/>
    </source>
</evidence>
<comment type="caution">
    <text evidence="3">The sequence shown here is derived from an EMBL/GenBank/DDBJ whole genome shotgun (WGS) entry which is preliminary data.</text>
</comment>
<dbReference type="AlphaFoldDB" id="A0A8H5HSY7"/>
<proteinExistence type="predicted"/>
<sequence>MGTMEKLEEYRAAVEEYVFYSLSAATPESFRESVNQLWADFARYGPGMPTMHDVTSRIGLPDLGDFEIPPPPPPPPPPKSWAENCYDWVEKHPWMGGSIAVGAIGTGLLVGYGGIYMRARRARRFNSKAGSSERRQVIVVLGGDHPLGLPIILDLEAKGYIVITSVATANAAVFLEGKCHGFVRALMLDPNRPETVPQFLRSLASTMSRRFPTTAAGDPYVSPATHPYIQSIVSLLTLPPSSLQAPLEHISFSHTYLPYLTATQVTPLQIIQSLLPLLRNVHVPNRRDDKKSIVVCLPATETFMGLPFSAIQSMSAIGTLRAVEILRREINVASITGKSEMMKNVKVVEVNVGSFDLGGISSSPQDVYKAMEKWTASEKITYGPAFANIMAQGHSASTIATARTPTDVRVFVDTILGVVSNGKHGYSPLVQRLGLGRLLSWLRRDRVSIGAGGELAFQFSRKSEVFDFFAAKTYRIAASLLPSVVLNILLNVPASLISLRNSLLTTQPFLRPPNAAAGGPLSQSLGIDPVPARDSGISATNTQHPAARGGALSGSTPASRPESSAENSETSEAEADIESNAGDVGDRMVESSWISLPPKGAHAEQTV</sequence>
<evidence type="ECO:0000256" key="2">
    <source>
        <dbReference type="SAM" id="Phobius"/>
    </source>
</evidence>
<evidence type="ECO:0000313" key="4">
    <source>
        <dbReference type="Proteomes" id="UP000518752"/>
    </source>
</evidence>
<feature type="region of interest" description="Disordered" evidence="1">
    <location>
        <begin position="513"/>
        <end position="607"/>
    </location>
</feature>
<evidence type="ECO:0008006" key="5">
    <source>
        <dbReference type="Google" id="ProtNLM"/>
    </source>
</evidence>
<organism evidence="3 4">
    <name type="scientific">Collybiopsis confluens</name>
    <dbReference type="NCBI Taxonomy" id="2823264"/>
    <lineage>
        <taxon>Eukaryota</taxon>
        <taxon>Fungi</taxon>
        <taxon>Dikarya</taxon>
        <taxon>Basidiomycota</taxon>
        <taxon>Agaricomycotina</taxon>
        <taxon>Agaricomycetes</taxon>
        <taxon>Agaricomycetidae</taxon>
        <taxon>Agaricales</taxon>
        <taxon>Marasmiineae</taxon>
        <taxon>Omphalotaceae</taxon>
        <taxon>Collybiopsis</taxon>
    </lineage>
</organism>
<dbReference type="Proteomes" id="UP000518752">
    <property type="component" value="Unassembled WGS sequence"/>
</dbReference>
<reference evidence="3 4" key="1">
    <citation type="journal article" date="2020" name="ISME J.">
        <title>Uncovering the hidden diversity of litter-decomposition mechanisms in mushroom-forming fungi.</title>
        <authorList>
            <person name="Floudas D."/>
            <person name="Bentzer J."/>
            <person name="Ahren D."/>
            <person name="Johansson T."/>
            <person name="Persson P."/>
            <person name="Tunlid A."/>
        </authorList>
    </citation>
    <scope>NUCLEOTIDE SEQUENCE [LARGE SCALE GENOMIC DNA]</scope>
    <source>
        <strain evidence="3 4">CBS 406.79</strain>
    </source>
</reference>
<gene>
    <name evidence="3" type="ORF">D9757_005154</name>
</gene>
<dbReference type="OrthoDB" id="5308060at2759"/>